<evidence type="ECO:0000313" key="3">
    <source>
        <dbReference type="Proteomes" id="UP001498421"/>
    </source>
</evidence>
<keyword evidence="3" id="KW-1185">Reference proteome</keyword>
<evidence type="ECO:0000313" key="2">
    <source>
        <dbReference type="EMBL" id="KAK7421705.1"/>
    </source>
</evidence>
<feature type="transmembrane region" description="Helical" evidence="1">
    <location>
        <begin position="150"/>
        <end position="174"/>
    </location>
</feature>
<gene>
    <name evidence="2" type="ORF">QQZ08_009879</name>
</gene>
<feature type="transmembrane region" description="Helical" evidence="1">
    <location>
        <begin position="55"/>
        <end position="77"/>
    </location>
</feature>
<keyword evidence="1" id="KW-0812">Transmembrane</keyword>
<feature type="transmembrane region" description="Helical" evidence="1">
    <location>
        <begin position="126"/>
        <end position="144"/>
    </location>
</feature>
<dbReference type="PANTHER" id="PTHR36840">
    <property type="entry name" value="BLL5714 PROTEIN"/>
    <property type="match status" value="1"/>
</dbReference>
<feature type="transmembrane region" description="Helical" evidence="1">
    <location>
        <begin position="186"/>
        <end position="203"/>
    </location>
</feature>
<evidence type="ECO:0000256" key="1">
    <source>
        <dbReference type="SAM" id="Phobius"/>
    </source>
</evidence>
<dbReference type="EMBL" id="JAZAVK010000118">
    <property type="protein sequence ID" value="KAK7421705.1"/>
    <property type="molecule type" value="Genomic_DNA"/>
</dbReference>
<dbReference type="PANTHER" id="PTHR36840:SF1">
    <property type="entry name" value="BLL5714 PROTEIN"/>
    <property type="match status" value="1"/>
</dbReference>
<feature type="transmembrane region" description="Helical" evidence="1">
    <location>
        <begin position="97"/>
        <end position="119"/>
    </location>
</feature>
<reference evidence="2 3" key="1">
    <citation type="journal article" date="2025" name="Microbiol. Resour. Announc.">
        <title>Draft genome sequences for Neonectria magnoliae and Neonectria punicea, canker pathogens of Liriodendron tulipifera and Acer saccharum in West Virginia.</title>
        <authorList>
            <person name="Petronek H.M."/>
            <person name="Kasson M.T."/>
            <person name="Metheny A.M."/>
            <person name="Stauder C.M."/>
            <person name="Lovett B."/>
            <person name="Lynch S.C."/>
            <person name="Garnas J.R."/>
            <person name="Kasson L.R."/>
            <person name="Stajich J.E."/>
        </authorList>
    </citation>
    <scope>NUCLEOTIDE SEQUENCE [LARGE SCALE GENOMIC DNA]</scope>
    <source>
        <strain evidence="2 3">NRRL 64651</strain>
    </source>
</reference>
<organism evidence="2 3">
    <name type="scientific">Neonectria magnoliae</name>
    <dbReference type="NCBI Taxonomy" id="2732573"/>
    <lineage>
        <taxon>Eukaryota</taxon>
        <taxon>Fungi</taxon>
        <taxon>Dikarya</taxon>
        <taxon>Ascomycota</taxon>
        <taxon>Pezizomycotina</taxon>
        <taxon>Sordariomycetes</taxon>
        <taxon>Hypocreomycetidae</taxon>
        <taxon>Hypocreales</taxon>
        <taxon>Nectriaceae</taxon>
        <taxon>Neonectria</taxon>
    </lineage>
</organism>
<keyword evidence="1" id="KW-1133">Transmembrane helix</keyword>
<dbReference type="Proteomes" id="UP001498421">
    <property type="component" value="Unassembled WGS sequence"/>
</dbReference>
<sequence>MNRNKLQEYARSACYVLYKESEEERQAGRFELFLDLLCEFAIYSLGNLRLTRKDVAVVASFSDELVFLWAMALLVLYANNANANAADEDIEALRTTAGAYLVARFTTVCTFLVTSVTAYQHRTQARLMAGFMFVGLLITIPLFFESVSLRAKVAVVAIAIVYQEVTWAVTLTYSTAVDIAHEVDRMAVFSIIILGEFVYSIIVDNKTGIGLTAGYAKAAAMQPVGAKID</sequence>
<name>A0ABR1HKJ3_9HYPO</name>
<evidence type="ECO:0008006" key="4">
    <source>
        <dbReference type="Google" id="ProtNLM"/>
    </source>
</evidence>
<accession>A0ABR1HKJ3</accession>
<keyword evidence="1" id="KW-0472">Membrane</keyword>
<dbReference type="Pfam" id="PF06772">
    <property type="entry name" value="LtrA"/>
    <property type="match status" value="1"/>
</dbReference>
<proteinExistence type="predicted"/>
<comment type="caution">
    <text evidence="2">The sequence shown here is derived from an EMBL/GenBank/DDBJ whole genome shotgun (WGS) entry which is preliminary data.</text>
</comment>
<protein>
    <recommendedName>
        <fullName evidence="4">Low temperature requirement A</fullName>
    </recommendedName>
</protein>
<dbReference type="InterPro" id="IPR010640">
    <property type="entry name" value="Low_temperature_requirement_A"/>
</dbReference>